<evidence type="ECO:0000256" key="2">
    <source>
        <dbReference type="ARBA" id="ARBA00011458"/>
    </source>
</evidence>
<dbReference type="GO" id="GO:0003735">
    <property type="term" value="F:structural constituent of ribosome"/>
    <property type="evidence" value="ECO:0007669"/>
    <property type="project" value="InterPro"/>
</dbReference>
<proteinExistence type="inferred from homology"/>
<dbReference type="Proteomes" id="UP001485043">
    <property type="component" value="Unassembled WGS sequence"/>
</dbReference>
<dbReference type="PANTHER" id="PTHR35108">
    <property type="entry name" value="30S RIBOSOMAL PROTEIN 3, CHLOROPLASTIC"/>
    <property type="match status" value="1"/>
</dbReference>
<reference evidence="7 8" key="1">
    <citation type="journal article" date="2024" name="Nat. Commun.">
        <title>Phylogenomics reveals the evolutionary origins of lichenization in chlorophyte algae.</title>
        <authorList>
            <person name="Puginier C."/>
            <person name="Libourel C."/>
            <person name="Otte J."/>
            <person name="Skaloud P."/>
            <person name="Haon M."/>
            <person name="Grisel S."/>
            <person name="Petersen M."/>
            <person name="Berrin J.G."/>
            <person name="Delaux P.M."/>
            <person name="Dal Grande F."/>
            <person name="Keller J."/>
        </authorList>
    </citation>
    <scope>NUCLEOTIDE SEQUENCE [LARGE SCALE GENOMIC DNA]</scope>
    <source>
        <strain evidence="7 8">SAG 2523</strain>
    </source>
</reference>
<dbReference type="InterPro" id="IPR006924">
    <property type="entry name" value="Ribosomal_cS23-like"/>
</dbReference>
<dbReference type="GO" id="GO:1990904">
    <property type="term" value="C:ribonucleoprotein complex"/>
    <property type="evidence" value="ECO:0007669"/>
    <property type="project" value="UniProtKB-KW"/>
</dbReference>
<sequence length="207" mass="23929">MASLCNVCHKPLSVRRVSPTQPLTASRRFLRQATLRQQPLQSCRKARLQRLYATRGKDDDDVPEGIIEVEQEEEEEDFEDYEEPEDEETQRANQLAELEAADSADAPLPADYKLNFLWFDKTLAIAVDQVMPKGQRSPVTAYFLWPHADAWEELKECLDGKPWVSERDTIILLNRTTEVINYWQEEGDRHELEEARSSFPDCVFQGA</sequence>
<accession>A0AAW1T297</accession>
<evidence type="ECO:0000256" key="1">
    <source>
        <dbReference type="ARBA" id="ARBA00008561"/>
    </source>
</evidence>
<comment type="caution">
    <text evidence="7">The sequence shown here is derived from an EMBL/GenBank/DDBJ whole genome shotgun (WGS) entry which is preliminary data.</text>
</comment>
<keyword evidence="8" id="KW-1185">Reference proteome</keyword>
<evidence type="ECO:0000256" key="4">
    <source>
        <dbReference type="ARBA" id="ARBA00023274"/>
    </source>
</evidence>
<feature type="compositionally biased region" description="Acidic residues" evidence="6">
    <location>
        <begin position="72"/>
        <end position="88"/>
    </location>
</feature>
<dbReference type="InterPro" id="IPR038447">
    <property type="entry name" value="PSRP-3/Ycf65_sf"/>
</dbReference>
<dbReference type="Pfam" id="PF04839">
    <property type="entry name" value="PSRP-3_Ycf65"/>
    <property type="match status" value="1"/>
</dbReference>
<comment type="similarity">
    <text evidence="1">Belongs to the chloroplast-specific ribosomal protein cS23 family.</text>
</comment>
<dbReference type="GO" id="GO:0005840">
    <property type="term" value="C:ribosome"/>
    <property type="evidence" value="ECO:0007669"/>
    <property type="project" value="UniProtKB-KW"/>
</dbReference>
<evidence type="ECO:0000256" key="6">
    <source>
        <dbReference type="SAM" id="MobiDB-lite"/>
    </source>
</evidence>
<dbReference type="PANTHER" id="PTHR35108:SF1">
    <property type="entry name" value="OS04G0461100 PROTEIN"/>
    <property type="match status" value="1"/>
</dbReference>
<organism evidence="7 8">
    <name type="scientific">Apatococcus fuscideae</name>
    <dbReference type="NCBI Taxonomy" id="2026836"/>
    <lineage>
        <taxon>Eukaryota</taxon>
        <taxon>Viridiplantae</taxon>
        <taxon>Chlorophyta</taxon>
        <taxon>core chlorophytes</taxon>
        <taxon>Trebouxiophyceae</taxon>
        <taxon>Chlorellales</taxon>
        <taxon>Chlorellaceae</taxon>
        <taxon>Apatococcus</taxon>
    </lineage>
</organism>
<name>A0AAW1T297_9CHLO</name>
<evidence type="ECO:0000256" key="5">
    <source>
        <dbReference type="ARBA" id="ARBA00035379"/>
    </source>
</evidence>
<keyword evidence="4" id="KW-0687">Ribonucleoprotein</keyword>
<evidence type="ECO:0000256" key="3">
    <source>
        <dbReference type="ARBA" id="ARBA00022980"/>
    </source>
</evidence>
<gene>
    <name evidence="7" type="ORF">WJX84_003341</name>
</gene>
<feature type="region of interest" description="Disordered" evidence="6">
    <location>
        <begin position="72"/>
        <end position="92"/>
    </location>
</feature>
<dbReference type="AlphaFoldDB" id="A0AAW1T297"/>
<dbReference type="Gene3D" id="3.30.390.140">
    <property type="match status" value="1"/>
</dbReference>
<evidence type="ECO:0000313" key="7">
    <source>
        <dbReference type="EMBL" id="KAK9863629.1"/>
    </source>
</evidence>
<evidence type="ECO:0000313" key="8">
    <source>
        <dbReference type="Proteomes" id="UP001485043"/>
    </source>
</evidence>
<dbReference type="GO" id="GO:0006412">
    <property type="term" value="P:translation"/>
    <property type="evidence" value="ECO:0007669"/>
    <property type="project" value="InterPro"/>
</dbReference>
<keyword evidence="3" id="KW-0689">Ribosomal protein</keyword>
<dbReference type="EMBL" id="JALJOV010000448">
    <property type="protein sequence ID" value="KAK9863629.1"/>
    <property type="molecule type" value="Genomic_DNA"/>
</dbReference>
<comment type="subunit">
    <text evidence="2">Part of the 30S ribosomal subunit.</text>
</comment>
<protein>
    <recommendedName>
        <fullName evidence="5">30S ribosomal protein 3, chloroplastic</fullName>
    </recommendedName>
</protein>